<evidence type="ECO:0000313" key="7">
    <source>
        <dbReference type="Proteomes" id="UP001549920"/>
    </source>
</evidence>
<gene>
    <name evidence="6" type="ORF">ABMA27_010194</name>
</gene>
<evidence type="ECO:0000256" key="1">
    <source>
        <dbReference type="ARBA" id="ARBA00022723"/>
    </source>
</evidence>
<dbReference type="Proteomes" id="UP001549920">
    <property type="component" value="Unassembled WGS sequence"/>
</dbReference>
<keyword evidence="2 4" id="KW-0863">Zinc-finger</keyword>
<feature type="domain" description="C3H1-type" evidence="5">
    <location>
        <begin position="51"/>
        <end position="78"/>
    </location>
</feature>
<dbReference type="PROSITE" id="PS50103">
    <property type="entry name" value="ZF_C3H1"/>
    <property type="match status" value="1"/>
</dbReference>
<keyword evidence="3 4" id="KW-0862">Zinc</keyword>
<comment type="caution">
    <text evidence="6">The sequence shown here is derived from an EMBL/GenBank/DDBJ whole genome shotgun (WGS) entry which is preliminary data.</text>
</comment>
<evidence type="ECO:0000313" key="6">
    <source>
        <dbReference type="EMBL" id="KAL0859855.1"/>
    </source>
</evidence>
<dbReference type="PANTHER" id="PTHR16465">
    <property type="entry name" value="NUCLEASE-RELATED"/>
    <property type="match status" value="1"/>
</dbReference>
<evidence type="ECO:0000259" key="5">
    <source>
        <dbReference type="PROSITE" id="PS50103"/>
    </source>
</evidence>
<dbReference type="SUPFAM" id="SSF57667">
    <property type="entry name" value="beta-beta-alpha zinc fingers"/>
    <property type="match status" value="1"/>
</dbReference>
<evidence type="ECO:0000256" key="2">
    <source>
        <dbReference type="ARBA" id="ARBA00022771"/>
    </source>
</evidence>
<dbReference type="InterPro" id="IPR013085">
    <property type="entry name" value="U1-CZ_Znf_C2H2"/>
</dbReference>
<name>A0ABR3H4X2_LOXSC</name>
<dbReference type="Pfam" id="PF06220">
    <property type="entry name" value="zf-U1"/>
    <property type="match status" value="1"/>
</dbReference>
<dbReference type="PANTHER" id="PTHR16465:SF0">
    <property type="entry name" value="ZINC FINGER MATRIN-TYPE PROTEIN 5"/>
    <property type="match status" value="1"/>
</dbReference>
<accession>A0ABR3H4X2</accession>
<proteinExistence type="predicted"/>
<dbReference type="Gene3D" id="3.30.160.60">
    <property type="entry name" value="Classic Zinc Finger"/>
    <property type="match status" value="1"/>
</dbReference>
<reference evidence="6 7" key="1">
    <citation type="submission" date="2024-06" db="EMBL/GenBank/DDBJ databases">
        <title>A chromosome-level genome assembly of beet webworm, Loxostege sticticalis.</title>
        <authorList>
            <person name="Zhang Y."/>
        </authorList>
    </citation>
    <scope>NUCLEOTIDE SEQUENCE [LARGE SCALE GENOMIC DNA]</scope>
    <source>
        <strain evidence="6">AQ026</strain>
        <tissue evidence="6">Whole body</tissue>
    </source>
</reference>
<organism evidence="6 7">
    <name type="scientific">Loxostege sticticalis</name>
    <name type="common">Beet webworm moth</name>
    <dbReference type="NCBI Taxonomy" id="481309"/>
    <lineage>
        <taxon>Eukaryota</taxon>
        <taxon>Metazoa</taxon>
        <taxon>Ecdysozoa</taxon>
        <taxon>Arthropoda</taxon>
        <taxon>Hexapoda</taxon>
        <taxon>Insecta</taxon>
        <taxon>Pterygota</taxon>
        <taxon>Neoptera</taxon>
        <taxon>Endopterygota</taxon>
        <taxon>Lepidoptera</taxon>
        <taxon>Glossata</taxon>
        <taxon>Ditrysia</taxon>
        <taxon>Pyraloidea</taxon>
        <taxon>Crambidae</taxon>
        <taxon>Pyraustinae</taxon>
        <taxon>Loxostege</taxon>
    </lineage>
</organism>
<dbReference type="InterPro" id="IPR036236">
    <property type="entry name" value="Znf_C2H2_sf"/>
</dbReference>
<keyword evidence="7" id="KW-1185">Reference proteome</keyword>
<dbReference type="EMBL" id="JBEUOH010000026">
    <property type="protein sequence ID" value="KAL0859855.1"/>
    <property type="molecule type" value="Genomic_DNA"/>
</dbReference>
<keyword evidence="1 4" id="KW-0479">Metal-binding</keyword>
<protein>
    <recommendedName>
        <fullName evidence="5">C3H1-type domain-containing protein</fullName>
    </recommendedName>
</protein>
<evidence type="ECO:0000256" key="3">
    <source>
        <dbReference type="ARBA" id="ARBA00022833"/>
    </source>
</evidence>
<evidence type="ECO:0000256" key="4">
    <source>
        <dbReference type="PROSITE-ProRule" id="PRU00723"/>
    </source>
</evidence>
<feature type="zinc finger region" description="C3H1-type" evidence="4">
    <location>
        <begin position="51"/>
        <end position="78"/>
    </location>
</feature>
<sequence length="172" mass="20003">MGKRYHCEYCNKTMVAAPAIVKTHNKGVVHQKLVQEHYQQFKDPETILAEEAYKKPCNRFASGQCQFGGICRYSHYTRQEIDTLREYVASKKNLNKIQPPPSFHDLYQKLQDEKAKNEPDNDTTVLYDSNGVTHVLPWTYNSLFDSYDESLPPSIKRMKLDDFKGAEFTEWG</sequence>
<dbReference type="InterPro" id="IPR000571">
    <property type="entry name" value="Znf_CCCH"/>
</dbReference>